<proteinExistence type="predicted"/>
<dbReference type="RefSeq" id="WP_135850939.1">
    <property type="nucleotide sequence ID" value="NZ_RHPJ01000005.1"/>
</dbReference>
<organism evidence="1 2">
    <name type="scientific">Serinibacter arcticus</name>
    <dbReference type="NCBI Taxonomy" id="1655435"/>
    <lineage>
        <taxon>Bacteria</taxon>
        <taxon>Bacillati</taxon>
        <taxon>Actinomycetota</taxon>
        <taxon>Actinomycetes</taxon>
        <taxon>Micrococcales</taxon>
        <taxon>Beutenbergiaceae</taxon>
        <taxon>Serinibacter</taxon>
    </lineage>
</organism>
<dbReference type="AlphaFoldDB" id="A0A4Z1DWE9"/>
<reference evidence="1 2" key="1">
    <citation type="submission" date="2018-11" db="EMBL/GenBank/DDBJ databases">
        <title>Complete genome sequencing of the Actinobacteria Serinibacter sp. K3-2.</title>
        <authorList>
            <person name="Rakitin A.L."/>
            <person name="Beletsky A.V."/>
            <person name="Mardanov A.V."/>
            <person name="Ravin N.V."/>
            <person name="Gromova A.S."/>
            <person name="Filippova S.N."/>
            <person name="Gal'Chenko V.F."/>
        </authorList>
    </citation>
    <scope>NUCLEOTIDE SEQUENCE [LARGE SCALE GENOMIC DNA]</scope>
    <source>
        <strain evidence="1 2">K3-2</strain>
    </source>
</reference>
<comment type="caution">
    <text evidence="1">The sequence shown here is derived from an EMBL/GenBank/DDBJ whole genome shotgun (WGS) entry which is preliminary data.</text>
</comment>
<accession>A0A4Z1DWE9</accession>
<sequence>MLAVVVAAGLAACTPDAGPTTGPPTTTPVASEAPATLDPAASALADDLAVEIVQTRLDWGRRVLSLVVSAPDDAGSEAGANAELTVVAAALDSPGWDGTRATDPDRTVTVGPGRTRSMFVTLGDARCDPRPDGATSPGGVARLTLAPGVERDVTVTDPYGHLARAWGEDCARLGAEAAVALTIGPDVVAGTRDGVATGTVSLTVTPLERPAQPVVVTGVRGSQLLAPLGGAVGWSDPALAAPAPAGSTVALPFTAVRCDRHAIAEDKRGTYLGIETSRDGVAQPLFHVRLPEATRSNLLLWYADACGWEG</sequence>
<dbReference type="OrthoDB" id="3784033at2"/>
<evidence type="ECO:0000313" key="2">
    <source>
        <dbReference type="Proteomes" id="UP000297318"/>
    </source>
</evidence>
<dbReference type="EMBL" id="RHPJ01000005">
    <property type="protein sequence ID" value="TGO03925.1"/>
    <property type="molecule type" value="Genomic_DNA"/>
</dbReference>
<evidence type="ECO:0000313" key="1">
    <source>
        <dbReference type="EMBL" id="TGO03925.1"/>
    </source>
</evidence>
<protein>
    <submittedName>
        <fullName evidence="1">Uncharacterized protein</fullName>
    </submittedName>
</protein>
<keyword evidence="2" id="KW-1185">Reference proteome</keyword>
<dbReference type="Proteomes" id="UP000297318">
    <property type="component" value="Unassembled WGS sequence"/>
</dbReference>
<name>A0A4Z1DWE9_9MICO</name>
<gene>
    <name evidence="1" type="ORF">SERN_2937</name>
</gene>